<evidence type="ECO:0000313" key="2">
    <source>
        <dbReference type="Proteomes" id="UP001186974"/>
    </source>
</evidence>
<reference evidence="1" key="1">
    <citation type="submission" date="2024-09" db="EMBL/GenBank/DDBJ databases">
        <title>Black Yeasts Isolated from many extreme environments.</title>
        <authorList>
            <person name="Coleine C."/>
            <person name="Stajich J.E."/>
            <person name="Selbmann L."/>
        </authorList>
    </citation>
    <scope>NUCLEOTIDE SEQUENCE</scope>
    <source>
        <strain evidence="1">CCFEE 5737</strain>
    </source>
</reference>
<gene>
    <name evidence="1" type="ORF">LTS18_004585</name>
</gene>
<dbReference type="EMBL" id="JAWDJW010001075">
    <property type="protein sequence ID" value="KAK3079548.1"/>
    <property type="molecule type" value="Genomic_DNA"/>
</dbReference>
<dbReference type="Proteomes" id="UP001186974">
    <property type="component" value="Unassembled WGS sequence"/>
</dbReference>
<organism evidence="1 2">
    <name type="scientific">Coniosporium uncinatum</name>
    <dbReference type="NCBI Taxonomy" id="93489"/>
    <lineage>
        <taxon>Eukaryota</taxon>
        <taxon>Fungi</taxon>
        <taxon>Dikarya</taxon>
        <taxon>Ascomycota</taxon>
        <taxon>Pezizomycotina</taxon>
        <taxon>Dothideomycetes</taxon>
        <taxon>Dothideomycetes incertae sedis</taxon>
        <taxon>Coniosporium</taxon>
    </lineage>
</organism>
<comment type="caution">
    <text evidence="1">The sequence shown here is derived from an EMBL/GenBank/DDBJ whole genome shotgun (WGS) entry which is preliminary data.</text>
</comment>
<accession>A0ACC3DSB8</accession>
<feature type="non-terminal residue" evidence="1">
    <location>
        <position position="235"/>
    </location>
</feature>
<keyword evidence="2" id="KW-1185">Reference proteome</keyword>
<name>A0ACC3DSB8_9PEZI</name>
<protein>
    <submittedName>
        <fullName evidence="1">Uncharacterized protein</fullName>
    </submittedName>
</protein>
<sequence length="235" mass="25542">MIENISLGWALRIIGIVAGIMNLIASTLLRNRNEIIKPPMRGFDLNLIRRLPVIILLSWAFTSMLGYMVILYSLPDFSRSIGLTNSQAAATAAFLNLGTAVGRPCIGLLSDRFGRIEIAGLSTLICGISVFAVWLPATSYGVTVFFSLVSGAILGVFWMTISPLSVEVAGLVELPSLLSLAWATVVLPTTFAEVIALKLRRPTSGREYLYPQVFAGTAYLVASALLFVLWRFQKA</sequence>
<evidence type="ECO:0000313" key="1">
    <source>
        <dbReference type="EMBL" id="KAK3079548.1"/>
    </source>
</evidence>
<proteinExistence type="predicted"/>